<feature type="transmembrane region" description="Helical" evidence="1">
    <location>
        <begin position="69"/>
        <end position="94"/>
    </location>
</feature>
<evidence type="ECO:0000256" key="1">
    <source>
        <dbReference type="SAM" id="Phobius"/>
    </source>
</evidence>
<reference evidence="2" key="1">
    <citation type="submission" date="2016-08" db="EMBL/GenBank/DDBJ databases">
        <title>Complete Genome Seqeunce of Paenibacillus sp. BIHB 4019 from tea rhizoplane.</title>
        <authorList>
            <person name="Thakur R."/>
            <person name="Swarnkar M.K."/>
            <person name="Gulati A."/>
        </authorList>
    </citation>
    <scope>NUCLEOTIDE SEQUENCE [LARGE SCALE GENOMIC DNA]</scope>
    <source>
        <strain evidence="2">BIHB4019</strain>
    </source>
</reference>
<dbReference type="EMBL" id="CP016808">
    <property type="protein sequence ID" value="ANY66399.1"/>
    <property type="molecule type" value="Genomic_DNA"/>
</dbReference>
<proteinExistence type="predicted"/>
<accession>A0A1B2DFE3</accession>
<evidence type="ECO:0000313" key="2">
    <source>
        <dbReference type="EMBL" id="ANY66399.1"/>
    </source>
</evidence>
<protein>
    <submittedName>
        <fullName evidence="2">Uncharacterized protein</fullName>
    </submittedName>
</protein>
<sequence>MKQWRVGTLSMGVALLLMGIAVAVSIWSGTGAYNMLLWVAPLVFILLGAEILLYIWFAGSERTTLRYDWISLFIVGMIGSFSLAMAGLISTGILDEFRGAMRQMERTALIETAPISVPDKVDKIVVQALRPVSVDQVDGGKVQLLGQVQYWAAEPIDTSEQLVSTSVVGSVMYVMVGEFDRHNGPIQSNMYNAQMTLVLPKSIKIEQRGF</sequence>
<keyword evidence="1" id="KW-0812">Transmembrane</keyword>
<dbReference type="RefSeq" id="WP_099517737.1">
    <property type="nucleotide sequence ID" value="NZ_CP016808.1"/>
</dbReference>
<feature type="transmembrane region" description="Helical" evidence="1">
    <location>
        <begin position="6"/>
        <end position="28"/>
    </location>
</feature>
<dbReference type="AlphaFoldDB" id="A0A1B2DFE3"/>
<name>A0A1B2DFE3_9BACL</name>
<keyword evidence="1" id="KW-1133">Transmembrane helix</keyword>
<gene>
    <name evidence="2" type="ORF">BBD42_07960</name>
</gene>
<organism evidence="2">
    <name type="scientific">Paenibacillus sp. BIHB 4019</name>
    <dbReference type="NCBI Taxonomy" id="1870819"/>
    <lineage>
        <taxon>Bacteria</taxon>
        <taxon>Bacillati</taxon>
        <taxon>Bacillota</taxon>
        <taxon>Bacilli</taxon>
        <taxon>Bacillales</taxon>
        <taxon>Paenibacillaceae</taxon>
        <taxon>Paenibacillus</taxon>
    </lineage>
</organism>
<feature type="transmembrane region" description="Helical" evidence="1">
    <location>
        <begin position="35"/>
        <end position="57"/>
    </location>
</feature>
<keyword evidence="1" id="KW-0472">Membrane</keyword>